<dbReference type="AlphaFoldDB" id="A0A2D2LU59"/>
<reference evidence="19" key="1">
    <citation type="submission" date="2017-11" db="EMBL/GenBank/DDBJ databases">
        <title>Complete genome sequence of Moraxella osloensis NP7 isolated from human skin.</title>
        <authorList>
            <person name="Lee K."/>
            <person name="Lim J.Y."/>
            <person name="Hwang I."/>
        </authorList>
    </citation>
    <scope>NUCLEOTIDE SEQUENCE [LARGE SCALE GENOMIC DNA]</scope>
    <source>
        <strain evidence="19">NP7</strain>
    </source>
</reference>
<feature type="transmembrane region" description="Helical" evidence="15">
    <location>
        <begin position="220"/>
        <end position="243"/>
    </location>
</feature>
<evidence type="ECO:0000256" key="12">
    <source>
        <dbReference type="ARBA" id="ARBA00022989"/>
    </source>
</evidence>
<dbReference type="PROSITE" id="PS01047">
    <property type="entry name" value="HMA_1"/>
    <property type="match status" value="1"/>
</dbReference>
<dbReference type="GO" id="GO:0005524">
    <property type="term" value="F:ATP binding"/>
    <property type="evidence" value="ECO:0007669"/>
    <property type="project" value="UniProtKB-UniRule"/>
</dbReference>
<evidence type="ECO:0000256" key="3">
    <source>
        <dbReference type="ARBA" id="ARBA00022448"/>
    </source>
</evidence>
<dbReference type="InterPro" id="IPR044492">
    <property type="entry name" value="P_typ_ATPase_HD_dom"/>
</dbReference>
<feature type="transmembrane region" description="Helical" evidence="15">
    <location>
        <begin position="867"/>
        <end position="883"/>
    </location>
</feature>
<evidence type="ECO:0000259" key="17">
    <source>
        <dbReference type="PROSITE" id="PS50846"/>
    </source>
</evidence>
<organism evidence="18 19">
    <name type="scientific">Faucicola osloensis</name>
    <name type="common">Moraxella osloensis</name>
    <dbReference type="NCBI Taxonomy" id="34062"/>
    <lineage>
        <taxon>Bacteria</taxon>
        <taxon>Pseudomonadati</taxon>
        <taxon>Pseudomonadota</taxon>
        <taxon>Gammaproteobacteria</taxon>
        <taxon>Moraxellales</taxon>
        <taxon>Moraxellaceae</taxon>
        <taxon>Faucicola</taxon>
    </lineage>
</organism>
<keyword evidence="12 15" id="KW-1133">Transmembrane helix</keyword>
<keyword evidence="8 15" id="KW-0547">Nucleotide-binding</keyword>
<dbReference type="EMBL" id="CP024443">
    <property type="protein sequence ID" value="ATR78543.1"/>
    <property type="molecule type" value="Genomic_DNA"/>
</dbReference>
<dbReference type="Pfam" id="PF00122">
    <property type="entry name" value="E1-E2_ATPase"/>
    <property type="match status" value="1"/>
</dbReference>
<dbReference type="STRING" id="34062.AXE82_00410"/>
<evidence type="ECO:0000256" key="10">
    <source>
        <dbReference type="ARBA" id="ARBA00022842"/>
    </source>
</evidence>
<dbReference type="Proteomes" id="UP000229340">
    <property type="component" value="Chromosome"/>
</dbReference>
<dbReference type="NCBIfam" id="TIGR01525">
    <property type="entry name" value="ATPase-IB_hvy"/>
    <property type="match status" value="1"/>
</dbReference>
<feature type="domain" description="HMA" evidence="17">
    <location>
        <begin position="135"/>
        <end position="201"/>
    </location>
</feature>
<dbReference type="SUPFAM" id="SSF55008">
    <property type="entry name" value="HMA, heavy metal-associated domain"/>
    <property type="match status" value="1"/>
</dbReference>
<dbReference type="PRINTS" id="PR00119">
    <property type="entry name" value="CATATPASE"/>
</dbReference>
<feature type="region of interest" description="Disordered" evidence="16">
    <location>
        <begin position="1"/>
        <end position="32"/>
    </location>
</feature>
<evidence type="ECO:0000256" key="8">
    <source>
        <dbReference type="ARBA" id="ARBA00022741"/>
    </source>
</evidence>
<dbReference type="InterPro" id="IPR059000">
    <property type="entry name" value="ATPase_P-type_domA"/>
</dbReference>
<keyword evidence="10" id="KW-0460">Magnesium</keyword>
<sequence length="912" mass="99637">MMPNDSQFGAKQSDIGQSVVTDAPSRTHSEADSKFTTTYQDVELVLPAEGHCFHCGDPLPSLPFFTHVLGEDRAMCCMGCQLASQSIMEAGLEQYYLDRSEINRTASLPDSLYQLQAYDHDDIKSQFIYHQQGHSVAELSISNLRCAACSWLIETQLYRLDGMDSCQVNLTNQRMRVVWDDKKLPISQILANVQAIGYDAKPYRQDTHEAMLKRDNRRMLFQLGIAALGAMQAMMFAVALYFGEYSGIGVNDRQFLRWVSLFVSIPVFLIAGLPFFQSAWSAIKARQVNMDVPISIAIVITFLASLYATLTSTGETYYDSVSMLIFFLLAGKFVEHNARLKAANLANDLVVVEPVLVAKLGHEAPLAIENIDASQVTRYANQYKDLFYQSLSIDPANRGDNEQMVSAQSLKVGDIVRIDAGSSIISDGILLSDSATVSESLLTGESDLIVKRLGDSIVGGSQNDSQPFVMQITTLPNDSQMGVIDRLVNRSLSEKPQIALKADKLARWFVARVLVIASIVFFAWYFIEPSHAIWATVAVLVATCPCALSLATPIALTVSTNRLASLGFLATRGHTITTLAEVTHVAFDKTGTLTYGQPNLMAIETLNVPYGVKQNPSVDFTEDDTKNEDEIKNHFLSIAASLEVGSRHPIAHALLTMTRQMHLPATSDLMHIPGGGLQATIDGLSYRLGHHGFAVPSGLDDGLLPNLTKHQASTSVTLSRQDSLSKKWQPLAHFYFHDKVREGALATIKHLKEQGAQVLMLTGDPSAQAFEVARELGIDTVYKGLTPNDKVQHLKALQQQGHIVQMVGDGVNDAPVLAAANVSTAMAGAADLAQVSSDSLVLNGQIQAVAKAREVAFKTDRIIAQNFKWALGYNFIVLIPAALGYVPPWLAAIGMSLSSLFVVLNALRLKRA</sequence>
<dbReference type="Gene3D" id="3.40.50.1000">
    <property type="entry name" value="HAD superfamily/HAD-like"/>
    <property type="match status" value="1"/>
</dbReference>
<accession>A0A2D2LU59</accession>
<dbReference type="InterPro" id="IPR023214">
    <property type="entry name" value="HAD_sf"/>
</dbReference>
<dbReference type="InterPro" id="IPR023298">
    <property type="entry name" value="ATPase_P-typ_TM_dom_sf"/>
</dbReference>
<evidence type="ECO:0000256" key="14">
    <source>
        <dbReference type="ARBA" id="ARBA00023136"/>
    </source>
</evidence>
<dbReference type="Gene3D" id="3.40.1110.10">
    <property type="entry name" value="Calcium-transporting ATPase, cytoplasmic domain N"/>
    <property type="match status" value="1"/>
</dbReference>
<dbReference type="InterPro" id="IPR006121">
    <property type="entry name" value="HMA_dom"/>
</dbReference>
<evidence type="ECO:0000256" key="16">
    <source>
        <dbReference type="SAM" id="MobiDB-lite"/>
    </source>
</evidence>
<keyword evidence="6 15" id="KW-0812">Transmembrane</keyword>
<dbReference type="GO" id="GO:0005886">
    <property type="term" value="C:plasma membrane"/>
    <property type="evidence" value="ECO:0007669"/>
    <property type="project" value="UniProtKB-SubCell"/>
</dbReference>
<dbReference type="GO" id="GO:0043682">
    <property type="term" value="F:P-type divalent copper transporter activity"/>
    <property type="evidence" value="ECO:0007669"/>
    <property type="project" value="TreeGrafter"/>
</dbReference>
<dbReference type="SFLD" id="SFLDF00027">
    <property type="entry name" value="p-type_atpase"/>
    <property type="match status" value="1"/>
</dbReference>
<evidence type="ECO:0000256" key="7">
    <source>
        <dbReference type="ARBA" id="ARBA00022723"/>
    </source>
</evidence>
<feature type="transmembrane region" description="Helical" evidence="15">
    <location>
        <begin position="505"/>
        <end position="527"/>
    </location>
</feature>
<keyword evidence="11" id="KW-1278">Translocase</keyword>
<proteinExistence type="inferred from homology"/>
<dbReference type="PROSITE" id="PS50846">
    <property type="entry name" value="HMA_2"/>
    <property type="match status" value="1"/>
</dbReference>
<dbReference type="InterPro" id="IPR036412">
    <property type="entry name" value="HAD-like_sf"/>
</dbReference>
<dbReference type="InterPro" id="IPR027256">
    <property type="entry name" value="P-typ_ATPase_IB"/>
</dbReference>
<dbReference type="GO" id="GO:0005507">
    <property type="term" value="F:copper ion binding"/>
    <property type="evidence" value="ECO:0007669"/>
    <property type="project" value="TreeGrafter"/>
</dbReference>
<keyword evidence="5" id="KW-0597">Phosphoprotein</keyword>
<dbReference type="PANTHER" id="PTHR43520">
    <property type="entry name" value="ATP7, ISOFORM B"/>
    <property type="match status" value="1"/>
</dbReference>
<dbReference type="RefSeq" id="WP_100269833.1">
    <property type="nucleotide sequence ID" value="NZ_CP024443.1"/>
</dbReference>
<dbReference type="SUPFAM" id="SSF56784">
    <property type="entry name" value="HAD-like"/>
    <property type="match status" value="1"/>
</dbReference>
<evidence type="ECO:0000256" key="9">
    <source>
        <dbReference type="ARBA" id="ARBA00022840"/>
    </source>
</evidence>
<evidence type="ECO:0000313" key="18">
    <source>
        <dbReference type="EMBL" id="ATR78543.1"/>
    </source>
</evidence>
<evidence type="ECO:0000256" key="11">
    <source>
        <dbReference type="ARBA" id="ARBA00022967"/>
    </source>
</evidence>
<dbReference type="Pfam" id="PF12156">
    <property type="entry name" value="ATPase-cat_bd"/>
    <property type="match status" value="1"/>
</dbReference>
<dbReference type="InterPro" id="IPR023299">
    <property type="entry name" value="ATPase_P-typ_cyto_dom_N"/>
</dbReference>
<feature type="transmembrane region" description="Helical" evidence="15">
    <location>
        <begin position="255"/>
        <end position="276"/>
    </location>
</feature>
<dbReference type="InterPro" id="IPR036163">
    <property type="entry name" value="HMA_dom_sf"/>
</dbReference>
<dbReference type="InterPro" id="IPR021993">
    <property type="entry name" value="ATPase-cat-bd"/>
</dbReference>
<feature type="compositionally biased region" description="Polar residues" evidence="16">
    <location>
        <begin position="1"/>
        <end position="24"/>
    </location>
</feature>
<feature type="transmembrane region" description="Helical" evidence="15">
    <location>
        <begin position="533"/>
        <end position="556"/>
    </location>
</feature>
<gene>
    <name evidence="18" type="ORF">NP7_04320</name>
</gene>
<keyword evidence="4 15" id="KW-1003">Cell membrane</keyword>
<protein>
    <submittedName>
        <fullName evidence="18">Heavy metal translocating P-type ATPase</fullName>
    </submittedName>
</protein>
<evidence type="ECO:0000256" key="15">
    <source>
        <dbReference type="RuleBase" id="RU362081"/>
    </source>
</evidence>
<dbReference type="Pfam" id="PF00403">
    <property type="entry name" value="HMA"/>
    <property type="match status" value="1"/>
</dbReference>
<name>A0A2D2LU59_FAUOS</name>
<dbReference type="PANTHER" id="PTHR43520:SF5">
    <property type="entry name" value="CATION-TRANSPORTING P-TYPE ATPASE-RELATED"/>
    <property type="match status" value="1"/>
</dbReference>
<dbReference type="CDD" id="cd00371">
    <property type="entry name" value="HMA"/>
    <property type="match status" value="1"/>
</dbReference>
<evidence type="ECO:0000256" key="4">
    <source>
        <dbReference type="ARBA" id="ARBA00022475"/>
    </source>
</evidence>
<evidence type="ECO:0000256" key="2">
    <source>
        <dbReference type="ARBA" id="ARBA00006024"/>
    </source>
</evidence>
<dbReference type="SUPFAM" id="SSF81665">
    <property type="entry name" value="Calcium ATPase, transmembrane domain M"/>
    <property type="match status" value="1"/>
</dbReference>
<dbReference type="InterPro" id="IPR018303">
    <property type="entry name" value="ATPase_P-typ_P_site"/>
</dbReference>
<dbReference type="PROSITE" id="PS00154">
    <property type="entry name" value="ATPASE_E1_E2"/>
    <property type="match status" value="1"/>
</dbReference>
<dbReference type="GO" id="GO:0016887">
    <property type="term" value="F:ATP hydrolysis activity"/>
    <property type="evidence" value="ECO:0007669"/>
    <property type="project" value="InterPro"/>
</dbReference>
<evidence type="ECO:0000256" key="13">
    <source>
        <dbReference type="ARBA" id="ARBA00023065"/>
    </source>
</evidence>
<keyword evidence="9 15" id="KW-0067">ATP-binding</keyword>
<dbReference type="SUPFAM" id="SSF81653">
    <property type="entry name" value="Calcium ATPase, transduction domain A"/>
    <property type="match status" value="1"/>
</dbReference>
<keyword evidence="3" id="KW-0813">Transport</keyword>
<keyword evidence="13" id="KW-0406">Ion transport</keyword>
<keyword evidence="14 15" id="KW-0472">Membrane</keyword>
<dbReference type="Pfam" id="PF00702">
    <property type="entry name" value="Hydrolase"/>
    <property type="match status" value="1"/>
</dbReference>
<evidence type="ECO:0000256" key="6">
    <source>
        <dbReference type="ARBA" id="ARBA00022692"/>
    </source>
</evidence>
<evidence type="ECO:0000256" key="5">
    <source>
        <dbReference type="ARBA" id="ARBA00022553"/>
    </source>
</evidence>
<keyword evidence="7 15" id="KW-0479">Metal-binding</keyword>
<comment type="subcellular location">
    <subcellularLocation>
        <location evidence="1">Cell membrane</location>
        <topology evidence="1">Multi-pass membrane protein</topology>
    </subcellularLocation>
</comment>
<evidence type="ECO:0000313" key="19">
    <source>
        <dbReference type="Proteomes" id="UP000229340"/>
    </source>
</evidence>
<dbReference type="CDD" id="cd02079">
    <property type="entry name" value="P-type_ATPase_HM"/>
    <property type="match status" value="1"/>
</dbReference>
<dbReference type="SFLD" id="SFLDS00003">
    <property type="entry name" value="Haloacid_Dehalogenase"/>
    <property type="match status" value="1"/>
</dbReference>
<evidence type="ECO:0000256" key="1">
    <source>
        <dbReference type="ARBA" id="ARBA00004651"/>
    </source>
</evidence>
<dbReference type="GO" id="GO:0055070">
    <property type="term" value="P:copper ion homeostasis"/>
    <property type="evidence" value="ECO:0007669"/>
    <property type="project" value="TreeGrafter"/>
</dbReference>
<dbReference type="NCBIfam" id="TIGR01494">
    <property type="entry name" value="ATPase_P-type"/>
    <property type="match status" value="2"/>
</dbReference>
<comment type="similarity">
    <text evidence="2 15">Belongs to the cation transport ATPase (P-type) (TC 3.A.3) family. Type IB subfamily.</text>
</comment>
<dbReference type="InterPro" id="IPR008250">
    <property type="entry name" value="ATPase_P-typ_transduc_dom_A_sf"/>
</dbReference>
<dbReference type="SFLD" id="SFLDG00002">
    <property type="entry name" value="C1.7:_P-type_atpase_like"/>
    <property type="match status" value="1"/>
</dbReference>
<feature type="transmembrane region" description="Helical" evidence="15">
    <location>
        <begin position="288"/>
        <end position="310"/>
    </location>
</feature>
<dbReference type="Gene3D" id="2.70.150.10">
    <property type="entry name" value="Calcium-transporting ATPase, cytoplasmic transduction domain A"/>
    <property type="match status" value="1"/>
</dbReference>
<dbReference type="InterPro" id="IPR017969">
    <property type="entry name" value="Heavy-metal-associated_CS"/>
</dbReference>
<dbReference type="InterPro" id="IPR001757">
    <property type="entry name" value="P_typ_ATPase"/>
</dbReference>
<dbReference type="Gene3D" id="3.30.70.100">
    <property type="match status" value="1"/>
</dbReference>